<dbReference type="HOGENOM" id="CLU_998613_0_0_1"/>
<dbReference type="Proteomes" id="UP000015104">
    <property type="component" value="Unassembled WGS sequence"/>
</dbReference>
<dbReference type="AlphaFoldDB" id="T1JQS9"/>
<protein>
    <submittedName>
        <fullName evidence="1">Uncharacterized protein</fullName>
    </submittedName>
</protein>
<accession>T1JQS9</accession>
<evidence type="ECO:0000313" key="2">
    <source>
        <dbReference type="Proteomes" id="UP000015104"/>
    </source>
</evidence>
<keyword evidence="2" id="KW-1185">Reference proteome</keyword>
<name>T1JQS9_TETUR</name>
<organism evidence="1 2">
    <name type="scientific">Tetranychus urticae</name>
    <name type="common">Two-spotted spider mite</name>
    <dbReference type="NCBI Taxonomy" id="32264"/>
    <lineage>
        <taxon>Eukaryota</taxon>
        <taxon>Metazoa</taxon>
        <taxon>Ecdysozoa</taxon>
        <taxon>Arthropoda</taxon>
        <taxon>Chelicerata</taxon>
        <taxon>Arachnida</taxon>
        <taxon>Acari</taxon>
        <taxon>Acariformes</taxon>
        <taxon>Trombidiformes</taxon>
        <taxon>Prostigmata</taxon>
        <taxon>Eleutherengona</taxon>
        <taxon>Raphignathae</taxon>
        <taxon>Tetranychoidea</taxon>
        <taxon>Tetranychidae</taxon>
        <taxon>Tetranychus</taxon>
    </lineage>
</organism>
<sequence>MELLNEIFNKIIKENLTCDTFCDTIEKDKESVIKLIERINECDCPATMVTLKGATSNNLKGILLIYVMMAQKSKIEFQKVNQLLEAVILMETCVKSALTLRKEQIQGIIDEKITIGVIIYEDTWVIPDVIQRNVQAKWRNISTKWKTLLRLNPLDQENEIKEILGNGSSKALVVITGYHLAQQSNTNDGEVQQRFENYLEGFGNTNHWLYTKVYPNNDHKNYVFLKKEIYLKAFKEGIQIGDRTLFFDIVAKYTICKKCGQPKTCNHPPKHCSVPEILN</sequence>
<dbReference type="EnsemblMetazoa" id="tetur01g04340.1">
    <property type="protein sequence ID" value="tetur01g04340.1"/>
    <property type="gene ID" value="tetur01g04340"/>
</dbReference>
<evidence type="ECO:0000313" key="1">
    <source>
        <dbReference type="EnsemblMetazoa" id="tetur01g04340.1"/>
    </source>
</evidence>
<dbReference type="EMBL" id="CAEY01000440">
    <property type="status" value="NOT_ANNOTATED_CDS"/>
    <property type="molecule type" value="Genomic_DNA"/>
</dbReference>
<reference evidence="1" key="2">
    <citation type="submission" date="2015-06" db="UniProtKB">
        <authorList>
            <consortium name="EnsemblMetazoa"/>
        </authorList>
    </citation>
    <scope>IDENTIFICATION</scope>
</reference>
<reference evidence="2" key="1">
    <citation type="submission" date="2011-08" db="EMBL/GenBank/DDBJ databases">
        <authorList>
            <person name="Rombauts S."/>
        </authorList>
    </citation>
    <scope>NUCLEOTIDE SEQUENCE</scope>
    <source>
        <strain evidence="2">London</strain>
    </source>
</reference>
<proteinExistence type="predicted"/>